<organism evidence="1 2">
    <name type="scientific">Bremerella volcania</name>
    <dbReference type="NCBI Taxonomy" id="2527984"/>
    <lineage>
        <taxon>Bacteria</taxon>
        <taxon>Pseudomonadati</taxon>
        <taxon>Planctomycetota</taxon>
        <taxon>Planctomycetia</taxon>
        <taxon>Pirellulales</taxon>
        <taxon>Pirellulaceae</taxon>
        <taxon>Bremerella</taxon>
    </lineage>
</organism>
<protein>
    <recommendedName>
        <fullName evidence="3">Transcription factor zinc-finger domain-containing protein</fullName>
    </recommendedName>
</protein>
<proteinExistence type="predicted"/>
<accession>A0A518CA61</accession>
<dbReference type="EMBL" id="CP036289">
    <property type="protein sequence ID" value="QDU76102.1"/>
    <property type="molecule type" value="Genomic_DNA"/>
</dbReference>
<evidence type="ECO:0000313" key="1">
    <source>
        <dbReference type="EMBL" id="QDU76102.1"/>
    </source>
</evidence>
<dbReference type="AlphaFoldDB" id="A0A518CA61"/>
<dbReference type="Gene3D" id="2.20.28.160">
    <property type="match status" value="1"/>
</dbReference>
<reference evidence="2" key="1">
    <citation type="submission" date="2019-02" db="EMBL/GenBank/DDBJ databases">
        <title>Deep-cultivation of Planctomycetes and their phenomic and genomic characterization uncovers novel biology.</title>
        <authorList>
            <person name="Wiegand S."/>
            <person name="Jogler M."/>
            <person name="Boedeker C."/>
            <person name="Pinto D."/>
            <person name="Vollmers J."/>
            <person name="Rivas-Marin E."/>
            <person name="Kohn T."/>
            <person name="Peeters S.H."/>
            <person name="Heuer A."/>
            <person name="Rast P."/>
            <person name="Oberbeckmann S."/>
            <person name="Bunk B."/>
            <person name="Jeske O."/>
            <person name="Meyerdierks A."/>
            <person name="Storesund J.E."/>
            <person name="Kallscheuer N."/>
            <person name="Luecker S."/>
            <person name="Lage O.M."/>
            <person name="Pohl T."/>
            <person name="Merkel B.J."/>
            <person name="Hornburger P."/>
            <person name="Mueller R.-W."/>
            <person name="Bruemmer F."/>
            <person name="Labrenz M."/>
            <person name="Spormann A.M."/>
            <person name="Op den Camp H."/>
            <person name="Overmann J."/>
            <person name="Amann R."/>
            <person name="Jetten M.S.M."/>
            <person name="Mascher T."/>
            <person name="Medema M.H."/>
            <person name="Devos D.P."/>
            <person name="Kaster A.-K."/>
            <person name="Ovreas L."/>
            <person name="Rohde M."/>
            <person name="Galperin M.Y."/>
            <person name="Jogler C."/>
        </authorList>
    </citation>
    <scope>NUCLEOTIDE SEQUENCE [LARGE SCALE GENOMIC DNA]</scope>
    <source>
        <strain evidence="2">Pan97</strain>
    </source>
</reference>
<evidence type="ECO:0000313" key="2">
    <source>
        <dbReference type="Proteomes" id="UP000318626"/>
    </source>
</evidence>
<dbReference type="Proteomes" id="UP000318626">
    <property type="component" value="Chromosome"/>
</dbReference>
<evidence type="ECO:0008006" key="3">
    <source>
        <dbReference type="Google" id="ProtNLM"/>
    </source>
</evidence>
<name>A0A518CA61_9BACT</name>
<gene>
    <name evidence="1" type="ORF">Pan97_31470</name>
</gene>
<dbReference type="KEGG" id="bvo:Pan97_31470"/>
<sequence>MCKVTYFVQPCPTCGRKLQVKVEYLGLEVSCQHCGAGFISHDPDMISPPLTNPVEDALHKADAYLGRGLSGTQFPATFGSN</sequence>
<keyword evidence="2" id="KW-1185">Reference proteome</keyword>